<evidence type="ECO:0000313" key="2">
    <source>
        <dbReference type="EMBL" id="WVZ79856.1"/>
    </source>
</evidence>
<protein>
    <submittedName>
        <fullName evidence="2">Uncharacterized protein</fullName>
    </submittedName>
</protein>
<evidence type="ECO:0000313" key="3">
    <source>
        <dbReference type="Proteomes" id="UP001341281"/>
    </source>
</evidence>
<sequence length="141" mass="15328">MGVSPRMEVAPVQRPPAPPHQTAPSWLYPSIDAPSTSYMPMGPPPMSFPHMGTLSLQPMSPPAFTPIYPQATAMVEETGTMSLEHPSWTVLPCLRHRRPHIPLLSSNVQSEWRGLQTVIPTPQITCVRNRGRGSGVVGVAS</sequence>
<name>A0AAQ3X0C8_PASNO</name>
<accession>A0AAQ3X0C8</accession>
<feature type="region of interest" description="Disordered" evidence="1">
    <location>
        <begin position="1"/>
        <end position="25"/>
    </location>
</feature>
<organism evidence="2 3">
    <name type="scientific">Paspalum notatum var. saurae</name>
    <dbReference type="NCBI Taxonomy" id="547442"/>
    <lineage>
        <taxon>Eukaryota</taxon>
        <taxon>Viridiplantae</taxon>
        <taxon>Streptophyta</taxon>
        <taxon>Embryophyta</taxon>
        <taxon>Tracheophyta</taxon>
        <taxon>Spermatophyta</taxon>
        <taxon>Magnoliopsida</taxon>
        <taxon>Liliopsida</taxon>
        <taxon>Poales</taxon>
        <taxon>Poaceae</taxon>
        <taxon>PACMAD clade</taxon>
        <taxon>Panicoideae</taxon>
        <taxon>Andropogonodae</taxon>
        <taxon>Paspaleae</taxon>
        <taxon>Paspalinae</taxon>
        <taxon>Paspalum</taxon>
    </lineage>
</organism>
<feature type="non-terminal residue" evidence="2">
    <location>
        <position position="141"/>
    </location>
</feature>
<evidence type="ECO:0000256" key="1">
    <source>
        <dbReference type="SAM" id="MobiDB-lite"/>
    </source>
</evidence>
<proteinExistence type="predicted"/>
<gene>
    <name evidence="2" type="ORF">U9M48_027385</name>
</gene>
<dbReference type="Proteomes" id="UP001341281">
    <property type="component" value="Chromosome 06"/>
</dbReference>
<dbReference type="EMBL" id="CP144750">
    <property type="protein sequence ID" value="WVZ79856.1"/>
    <property type="molecule type" value="Genomic_DNA"/>
</dbReference>
<reference evidence="2 3" key="1">
    <citation type="submission" date="2024-02" db="EMBL/GenBank/DDBJ databases">
        <title>High-quality chromosome-scale genome assembly of Pensacola bahiagrass (Paspalum notatum Flugge var. saurae).</title>
        <authorList>
            <person name="Vega J.M."/>
            <person name="Podio M."/>
            <person name="Orjuela J."/>
            <person name="Siena L.A."/>
            <person name="Pessino S.C."/>
            <person name="Combes M.C."/>
            <person name="Mariac C."/>
            <person name="Albertini E."/>
            <person name="Pupilli F."/>
            <person name="Ortiz J.P.A."/>
            <person name="Leblanc O."/>
        </authorList>
    </citation>
    <scope>NUCLEOTIDE SEQUENCE [LARGE SCALE GENOMIC DNA]</scope>
    <source>
        <strain evidence="2">R1</strain>
        <tissue evidence="2">Leaf</tissue>
    </source>
</reference>
<keyword evidence="3" id="KW-1185">Reference proteome</keyword>
<dbReference type="AlphaFoldDB" id="A0AAQ3X0C8"/>